<evidence type="ECO:0000313" key="8">
    <source>
        <dbReference type="EMBL" id="KAK9937757.1"/>
    </source>
</evidence>
<dbReference type="InterPro" id="IPR011011">
    <property type="entry name" value="Znf_FYVE_PHD"/>
</dbReference>
<sequence>MDPQFHGLPPLKRFRLMQLQNQQHHHHDDVVWTSSLRLPAKKRKETRDQPILPDSTPANLVVSTYSLPAKKRVWALPPDLVPEKPISTLDLNLEYKPDLGEESEAVVDNNEECTHAVCENAPEKSEGDTGGEEENDDEDGIVCAVCKSTDGDPSDPIVFCDGCDVMVHATCYGNPLVKGIPEGDWFCTQCSSSSVSSQSNESYSCCLCPDKGGAMKPTGDGRWAHIVCALYVPEVFFKDPEGREKIDCSKVPNRRWKERCYVCKSARGCAIQCSEIKCPLAFHVTCGLNEDLCIEYREGRKGDIVAGFCRTHTDLWEKQQESGKFKIVARKD</sequence>
<dbReference type="InterPro" id="IPR050701">
    <property type="entry name" value="Histone_Mod_Regulator"/>
</dbReference>
<dbReference type="InterPro" id="IPR001965">
    <property type="entry name" value="Znf_PHD"/>
</dbReference>
<reference evidence="8 9" key="1">
    <citation type="journal article" date="2023" name="G3 (Bethesda)">
        <title>A chromosome-length genome assembly and annotation of blackberry (Rubus argutus, cv. 'Hillquist').</title>
        <authorList>
            <person name="Bruna T."/>
            <person name="Aryal R."/>
            <person name="Dudchenko O."/>
            <person name="Sargent D.J."/>
            <person name="Mead D."/>
            <person name="Buti M."/>
            <person name="Cavallini A."/>
            <person name="Hytonen T."/>
            <person name="Andres J."/>
            <person name="Pham M."/>
            <person name="Weisz D."/>
            <person name="Mascagni F."/>
            <person name="Usai G."/>
            <person name="Natali L."/>
            <person name="Bassil N."/>
            <person name="Fernandez G.E."/>
            <person name="Lomsadze A."/>
            <person name="Armour M."/>
            <person name="Olukolu B."/>
            <person name="Poorten T."/>
            <person name="Britton C."/>
            <person name="Davik J."/>
            <person name="Ashrafi H."/>
            <person name="Aiden E.L."/>
            <person name="Borodovsky M."/>
            <person name="Worthington M."/>
        </authorList>
    </citation>
    <scope>NUCLEOTIDE SEQUENCE [LARGE SCALE GENOMIC DNA]</scope>
    <source>
        <strain evidence="8">PI 553951</strain>
    </source>
</reference>
<evidence type="ECO:0000256" key="3">
    <source>
        <dbReference type="ARBA" id="ARBA00022833"/>
    </source>
</evidence>
<dbReference type="CDD" id="cd15492">
    <property type="entry name" value="PHD_BRPF_JADE_like"/>
    <property type="match status" value="1"/>
</dbReference>
<keyword evidence="9" id="KW-1185">Reference proteome</keyword>
<feature type="region of interest" description="Disordered" evidence="5">
    <location>
        <begin position="117"/>
        <end position="137"/>
    </location>
</feature>
<dbReference type="InterPro" id="IPR013083">
    <property type="entry name" value="Znf_RING/FYVE/PHD"/>
</dbReference>
<dbReference type="SUPFAM" id="SSF57903">
    <property type="entry name" value="FYVE/PHD zinc finger"/>
    <property type="match status" value="1"/>
</dbReference>
<dbReference type="PANTHER" id="PTHR13793:SF148">
    <property type="entry name" value="RING_FYVE_PHD ZINC FINGER SUPERFAMILY PROTEIN"/>
    <property type="match status" value="1"/>
</dbReference>
<organism evidence="8 9">
    <name type="scientific">Rubus argutus</name>
    <name type="common">Southern blackberry</name>
    <dbReference type="NCBI Taxonomy" id="59490"/>
    <lineage>
        <taxon>Eukaryota</taxon>
        <taxon>Viridiplantae</taxon>
        <taxon>Streptophyta</taxon>
        <taxon>Embryophyta</taxon>
        <taxon>Tracheophyta</taxon>
        <taxon>Spermatophyta</taxon>
        <taxon>Magnoliopsida</taxon>
        <taxon>eudicotyledons</taxon>
        <taxon>Gunneridae</taxon>
        <taxon>Pentapetalae</taxon>
        <taxon>rosids</taxon>
        <taxon>fabids</taxon>
        <taxon>Rosales</taxon>
        <taxon>Rosaceae</taxon>
        <taxon>Rosoideae</taxon>
        <taxon>Rosoideae incertae sedis</taxon>
        <taxon>Rubus</taxon>
    </lineage>
</organism>
<dbReference type="PANTHER" id="PTHR13793">
    <property type="entry name" value="PHD FINGER PROTEINS"/>
    <property type="match status" value="1"/>
</dbReference>
<dbReference type="GO" id="GO:0005634">
    <property type="term" value="C:nucleus"/>
    <property type="evidence" value="ECO:0007669"/>
    <property type="project" value="UniProtKB-ARBA"/>
</dbReference>
<evidence type="ECO:0000313" key="9">
    <source>
        <dbReference type="Proteomes" id="UP001457282"/>
    </source>
</evidence>
<gene>
    <name evidence="8" type="ORF">M0R45_014527</name>
</gene>
<keyword evidence="1" id="KW-0479">Metal-binding</keyword>
<dbReference type="GO" id="GO:0006357">
    <property type="term" value="P:regulation of transcription by RNA polymerase II"/>
    <property type="evidence" value="ECO:0007669"/>
    <property type="project" value="TreeGrafter"/>
</dbReference>
<evidence type="ECO:0000256" key="5">
    <source>
        <dbReference type="SAM" id="MobiDB-lite"/>
    </source>
</evidence>
<dbReference type="Pfam" id="PF00628">
    <property type="entry name" value="PHD"/>
    <property type="match status" value="1"/>
</dbReference>
<dbReference type="PROSITE" id="PS51805">
    <property type="entry name" value="EPHD"/>
    <property type="match status" value="1"/>
</dbReference>
<dbReference type="SMART" id="SM00249">
    <property type="entry name" value="PHD"/>
    <property type="match status" value="2"/>
</dbReference>
<keyword evidence="3" id="KW-0862">Zinc</keyword>
<evidence type="ECO:0000259" key="6">
    <source>
        <dbReference type="PROSITE" id="PS50016"/>
    </source>
</evidence>
<proteinExistence type="predicted"/>
<evidence type="ECO:0000259" key="7">
    <source>
        <dbReference type="PROSITE" id="PS51805"/>
    </source>
</evidence>
<evidence type="ECO:0000256" key="1">
    <source>
        <dbReference type="ARBA" id="ARBA00022723"/>
    </source>
</evidence>
<dbReference type="InterPro" id="IPR034732">
    <property type="entry name" value="EPHD"/>
</dbReference>
<dbReference type="Proteomes" id="UP001457282">
    <property type="component" value="Unassembled WGS sequence"/>
</dbReference>
<evidence type="ECO:0008006" key="10">
    <source>
        <dbReference type="Google" id="ProtNLM"/>
    </source>
</evidence>
<dbReference type="EMBL" id="JBEDUW010000003">
    <property type="protein sequence ID" value="KAK9937757.1"/>
    <property type="molecule type" value="Genomic_DNA"/>
</dbReference>
<dbReference type="GO" id="GO:0008270">
    <property type="term" value="F:zinc ion binding"/>
    <property type="evidence" value="ECO:0007669"/>
    <property type="project" value="UniProtKB-KW"/>
</dbReference>
<dbReference type="InterPro" id="IPR019787">
    <property type="entry name" value="Znf_PHD-finger"/>
</dbReference>
<dbReference type="Pfam" id="PF13832">
    <property type="entry name" value="zf-HC5HC2H_2"/>
    <property type="match status" value="1"/>
</dbReference>
<dbReference type="Gene3D" id="3.30.40.10">
    <property type="entry name" value="Zinc/RING finger domain, C3HC4 (zinc finger)"/>
    <property type="match status" value="2"/>
</dbReference>
<feature type="domain" description="PHD-type" evidence="6">
    <location>
        <begin position="140"/>
        <end position="193"/>
    </location>
</feature>
<evidence type="ECO:0000256" key="2">
    <source>
        <dbReference type="ARBA" id="ARBA00022771"/>
    </source>
</evidence>
<keyword evidence="2 4" id="KW-0863">Zinc-finger</keyword>
<dbReference type="PROSITE" id="PS50016">
    <property type="entry name" value="ZF_PHD_2"/>
    <property type="match status" value="1"/>
</dbReference>
<feature type="domain" description="PHD-type" evidence="7">
    <location>
        <begin position="202"/>
        <end position="313"/>
    </location>
</feature>
<comment type="caution">
    <text evidence="8">The sequence shown here is derived from an EMBL/GenBank/DDBJ whole genome shotgun (WGS) entry which is preliminary data.</text>
</comment>
<accession>A0AAW1XQ70</accession>
<dbReference type="AlphaFoldDB" id="A0AAW1XQ70"/>
<name>A0AAW1XQ70_RUBAR</name>
<protein>
    <recommendedName>
        <fullName evidence="10">Protein Jade-1</fullName>
    </recommendedName>
</protein>
<evidence type="ECO:0000256" key="4">
    <source>
        <dbReference type="PROSITE-ProRule" id="PRU00146"/>
    </source>
</evidence>